<evidence type="ECO:0000313" key="2">
    <source>
        <dbReference type="EMBL" id="MPM87178.1"/>
    </source>
</evidence>
<protein>
    <recommendedName>
        <fullName evidence="1">Transposase DDE domain-containing protein</fullName>
    </recommendedName>
</protein>
<proteinExistence type="predicted"/>
<dbReference type="EMBL" id="VSSQ01035056">
    <property type="protein sequence ID" value="MPM87178.1"/>
    <property type="molecule type" value="Genomic_DNA"/>
</dbReference>
<comment type="caution">
    <text evidence="2">The sequence shown here is derived from an EMBL/GenBank/DDBJ whole genome shotgun (WGS) entry which is preliminary data.</text>
</comment>
<evidence type="ECO:0000259" key="1">
    <source>
        <dbReference type="Pfam" id="PF13751"/>
    </source>
</evidence>
<name>A0A645DDR5_9ZZZZ</name>
<accession>A0A645DDR5</accession>
<dbReference type="PANTHER" id="PTHR33408">
    <property type="entry name" value="TRANSPOSASE"/>
    <property type="match status" value="1"/>
</dbReference>
<reference evidence="2" key="1">
    <citation type="submission" date="2019-08" db="EMBL/GenBank/DDBJ databases">
        <authorList>
            <person name="Kucharzyk K."/>
            <person name="Murdoch R.W."/>
            <person name="Higgins S."/>
            <person name="Loffler F."/>
        </authorList>
    </citation>
    <scope>NUCLEOTIDE SEQUENCE</scope>
</reference>
<sequence length="151" mass="17504">MAIAFFNISFSSIYNKKYRNTDACNNCINRDKCTKAKLGRTVSRNEFSDAVDEMTNRIEKDKTKYCQRKSIVEHPFGTIKRSMNFTYLLLRNLTKVKGEVSLAFFSYNLKRVINILGVKTLIGSLFSNLDKIIGELNVYFYNLIHLSYINV</sequence>
<organism evidence="2">
    <name type="scientific">bioreactor metagenome</name>
    <dbReference type="NCBI Taxonomy" id="1076179"/>
    <lineage>
        <taxon>unclassified sequences</taxon>
        <taxon>metagenomes</taxon>
        <taxon>ecological metagenomes</taxon>
    </lineage>
</organism>
<dbReference type="AlphaFoldDB" id="A0A645DDR5"/>
<feature type="domain" description="Transposase DDE" evidence="1">
    <location>
        <begin position="17"/>
        <end position="112"/>
    </location>
</feature>
<dbReference type="InterPro" id="IPR025668">
    <property type="entry name" value="Tnp_DDE_dom"/>
</dbReference>
<dbReference type="Pfam" id="PF13751">
    <property type="entry name" value="DDE_Tnp_1_6"/>
    <property type="match status" value="1"/>
</dbReference>
<gene>
    <name evidence="2" type="ORF">SDC9_134272</name>
</gene>